<sequence length="268" mass="30883">MVVNKYLEFNRGLHMQYFKVNYDDNTVCTNSFVEWIATAVDRGVQHLDVETESPDDIIEFMPKNIYNSKTLVSLKLAKVGIVKHQDLDVSLPCLKIMHLKNVYYKDGPLKIIEKLLLGCPVLEELTLVRGNYFDYEESQPLLCVRSQTLKIFRLTFNLEMSSSVFSVEIDAPGLRYMSFRDSQSDRIVVKNLSSLVKIDLDTEFNVKFDSSPIEPVDLSKRDIIRDFLTGISSTVRHMIISHRTLEVLYHYSKLGPIPTFHNLSHLQS</sequence>
<dbReference type="PANTHER" id="PTHR31900:SF33">
    <property type="entry name" value="PROTEIN WITH RNI-LIKE_FBD-LIKE DOMAIN"/>
    <property type="match status" value="1"/>
</dbReference>
<dbReference type="Pfam" id="PF24758">
    <property type="entry name" value="LRR_At5g56370"/>
    <property type="match status" value="1"/>
</dbReference>
<comment type="caution">
    <text evidence="2">The sequence shown here is derived from an EMBL/GenBank/DDBJ whole genome shotgun (WGS) entry which is preliminary data.</text>
</comment>
<keyword evidence="3" id="KW-1185">Reference proteome</keyword>
<organism evidence="2 3">
    <name type="scientific">Arabidopsis thaliana x Arabidopsis arenosa</name>
    <dbReference type="NCBI Taxonomy" id="1240361"/>
    <lineage>
        <taxon>Eukaryota</taxon>
        <taxon>Viridiplantae</taxon>
        <taxon>Streptophyta</taxon>
        <taxon>Embryophyta</taxon>
        <taxon>Tracheophyta</taxon>
        <taxon>Spermatophyta</taxon>
        <taxon>Magnoliopsida</taxon>
        <taxon>eudicotyledons</taxon>
        <taxon>Gunneridae</taxon>
        <taxon>Pentapetalae</taxon>
        <taxon>rosids</taxon>
        <taxon>malvids</taxon>
        <taxon>Brassicales</taxon>
        <taxon>Brassicaceae</taxon>
        <taxon>Camelineae</taxon>
        <taxon>Arabidopsis</taxon>
    </lineage>
</organism>
<dbReference type="PANTHER" id="PTHR31900">
    <property type="entry name" value="F-BOX/RNI SUPERFAMILY PROTEIN-RELATED"/>
    <property type="match status" value="1"/>
</dbReference>
<evidence type="ECO:0000259" key="1">
    <source>
        <dbReference type="Pfam" id="PF24758"/>
    </source>
</evidence>
<feature type="domain" description="F-box/LRR-repeat protein 15/At3g58940/PEG3-like LRR" evidence="1">
    <location>
        <begin position="34"/>
        <end position="177"/>
    </location>
</feature>
<proteinExistence type="predicted"/>
<gene>
    <name evidence="2" type="ORF">ISN45_Aa01g024120</name>
</gene>
<dbReference type="InterPro" id="IPR055411">
    <property type="entry name" value="LRR_FXL15/At3g58940/PEG3-like"/>
</dbReference>
<dbReference type="Proteomes" id="UP000694240">
    <property type="component" value="Chromosome 6"/>
</dbReference>
<dbReference type="EMBL" id="JAEFBK010000006">
    <property type="protein sequence ID" value="KAG7593623.1"/>
    <property type="molecule type" value="Genomic_DNA"/>
</dbReference>
<dbReference type="AlphaFoldDB" id="A0A8T2C720"/>
<protein>
    <recommendedName>
        <fullName evidence="1">F-box/LRR-repeat protein 15/At3g58940/PEG3-like LRR domain-containing protein</fullName>
    </recommendedName>
</protein>
<evidence type="ECO:0000313" key="3">
    <source>
        <dbReference type="Proteomes" id="UP000694240"/>
    </source>
</evidence>
<name>A0A8T2C720_9BRAS</name>
<evidence type="ECO:0000313" key="2">
    <source>
        <dbReference type="EMBL" id="KAG7593623.1"/>
    </source>
</evidence>
<dbReference type="InterPro" id="IPR050232">
    <property type="entry name" value="FBL13/AtMIF1-like"/>
</dbReference>
<accession>A0A8T2C720</accession>
<reference evidence="2 3" key="1">
    <citation type="submission" date="2020-12" db="EMBL/GenBank/DDBJ databases">
        <title>Concerted genomic and epigenomic changes stabilize Arabidopsis allopolyploids.</title>
        <authorList>
            <person name="Chen Z."/>
        </authorList>
    </citation>
    <scope>NUCLEOTIDE SEQUENCE [LARGE SCALE GENOMIC DNA]</scope>
    <source>
        <strain evidence="2">Allo738</strain>
        <tissue evidence="2">Leaf</tissue>
    </source>
</reference>